<evidence type="ECO:0008006" key="3">
    <source>
        <dbReference type="Google" id="ProtNLM"/>
    </source>
</evidence>
<dbReference type="AlphaFoldDB" id="A0A532V9I8"/>
<dbReference type="Proteomes" id="UP000317778">
    <property type="component" value="Unassembled WGS sequence"/>
</dbReference>
<name>A0A532V9I8_UNCT6</name>
<proteinExistence type="predicted"/>
<organism evidence="1 2">
    <name type="scientific">candidate division TA06 bacterium B3_TA06</name>
    <dbReference type="NCBI Taxonomy" id="2012487"/>
    <lineage>
        <taxon>Bacteria</taxon>
        <taxon>Bacteria division TA06</taxon>
    </lineage>
</organism>
<evidence type="ECO:0000313" key="2">
    <source>
        <dbReference type="Proteomes" id="UP000317778"/>
    </source>
</evidence>
<accession>A0A532V9I8</accession>
<comment type="caution">
    <text evidence="1">The sequence shown here is derived from an EMBL/GenBank/DDBJ whole genome shotgun (WGS) entry which is preliminary data.</text>
</comment>
<gene>
    <name evidence="1" type="ORF">CEE36_01595</name>
</gene>
<protein>
    <recommendedName>
        <fullName evidence="3">Secretion system C-terminal sorting domain-containing protein</fullName>
    </recommendedName>
</protein>
<reference evidence="1 2" key="1">
    <citation type="submission" date="2017-06" db="EMBL/GenBank/DDBJ databases">
        <title>Novel microbial phyla capable of carbon fixation and sulfur reduction in deep-sea sediments.</title>
        <authorList>
            <person name="Huang J."/>
            <person name="Baker B."/>
            <person name="Wang Y."/>
        </authorList>
    </citation>
    <scope>NUCLEOTIDE SEQUENCE [LARGE SCALE GENOMIC DNA]</scope>
    <source>
        <strain evidence="1">B3_TA06</strain>
    </source>
</reference>
<evidence type="ECO:0000313" key="1">
    <source>
        <dbReference type="EMBL" id="TKJ43838.1"/>
    </source>
</evidence>
<sequence length="78" mass="8564">MIHLPAAQAQRAPVGCSSLYYCIRTDASIFDIIGRKVDEIRAFGQSETVTWGKNHNPGVYFIVPSEGKASAQKVILIK</sequence>
<dbReference type="EMBL" id="NJBO01000002">
    <property type="protein sequence ID" value="TKJ43838.1"/>
    <property type="molecule type" value="Genomic_DNA"/>
</dbReference>